<dbReference type="PROSITE" id="PS01124">
    <property type="entry name" value="HTH_ARAC_FAMILY_2"/>
    <property type="match status" value="1"/>
</dbReference>
<keyword evidence="1" id="KW-0805">Transcription regulation</keyword>
<keyword evidence="3" id="KW-0804">Transcription</keyword>
<accession>A0A378N9S0</accession>
<evidence type="ECO:0000259" key="4">
    <source>
        <dbReference type="PROSITE" id="PS01124"/>
    </source>
</evidence>
<evidence type="ECO:0000256" key="1">
    <source>
        <dbReference type="ARBA" id="ARBA00023015"/>
    </source>
</evidence>
<evidence type="ECO:0000256" key="3">
    <source>
        <dbReference type="ARBA" id="ARBA00023163"/>
    </source>
</evidence>
<dbReference type="EMBL" id="UGPL01000006">
    <property type="protein sequence ID" value="STY65192.1"/>
    <property type="molecule type" value="Genomic_DNA"/>
</dbReference>
<dbReference type="PANTHER" id="PTHR47893">
    <property type="entry name" value="REGULATORY PROTEIN PCHR"/>
    <property type="match status" value="1"/>
</dbReference>
<evidence type="ECO:0000256" key="2">
    <source>
        <dbReference type="ARBA" id="ARBA00023125"/>
    </source>
</evidence>
<dbReference type="InterPro" id="IPR053142">
    <property type="entry name" value="PchR_regulatory_protein"/>
</dbReference>
<dbReference type="GO" id="GO:0043565">
    <property type="term" value="F:sequence-specific DNA binding"/>
    <property type="evidence" value="ECO:0007669"/>
    <property type="project" value="InterPro"/>
</dbReference>
<dbReference type="Pfam" id="PF12833">
    <property type="entry name" value="HTH_18"/>
    <property type="match status" value="1"/>
</dbReference>
<keyword evidence="2" id="KW-0238">DNA-binding</keyword>
<sequence length="291" mass="33530">MMKTILIDEANQMKGFSHLYRLRSDLMLKYTEISVTETVEQEPAEFEAGLRLVILLSGRSEIDFNSEVFELDASLKPQAAFLPLNRAEMGRKIFRKGQLQKELVIFLYPKWLIESQLNLASYHHFKQHLKAHQIILTQSMLKLIHDIVSEQEMQPFGLLEKEGNLLALLASAFSQLTQAPRLKKDRVQQLTELLESGKFDGWSLKQIAIYFHTNVTTLQNEFQHYHKTSIFAYLRRSKLEQAYKLLLQGQSITQAAEFAGYANSENFSTAFKRTFGITPSQIKRDKAKGII</sequence>
<feature type="domain" description="HTH araC/xylS-type" evidence="4">
    <location>
        <begin position="188"/>
        <end position="285"/>
    </location>
</feature>
<organism evidence="5 6">
    <name type="scientific">Mannheimia haemolytica</name>
    <name type="common">Pasteurella haemolytica</name>
    <dbReference type="NCBI Taxonomy" id="75985"/>
    <lineage>
        <taxon>Bacteria</taxon>
        <taxon>Pseudomonadati</taxon>
        <taxon>Pseudomonadota</taxon>
        <taxon>Gammaproteobacteria</taxon>
        <taxon>Pasteurellales</taxon>
        <taxon>Pasteurellaceae</taxon>
        <taxon>Mannheimia</taxon>
    </lineage>
</organism>
<dbReference type="InterPro" id="IPR009057">
    <property type="entry name" value="Homeodomain-like_sf"/>
</dbReference>
<proteinExistence type="predicted"/>
<dbReference type="RefSeq" id="WP_006250939.1">
    <property type="nucleotide sequence ID" value="NZ_CP017484.1"/>
</dbReference>
<evidence type="ECO:0000313" key="6">
    <source>
        <dbReference type="Proteomes" id="UP000254031"/>
    </source>
</evidence>
<dbReference type="PRINTS" id="PR00032">
    <property type="entry name" value="HTHARAC"/>
</dbReference>
<dbReference type="PANTHER" id="PTHR47893:SF1">
    <property type="entry name" value="REGULATORY PROTEIN PCHR"/>
    <property type="match status" value="1"/>
</dbReference>
<dbReference type="InterPro" id="IPR020449">
    <property type="entry name" value="Tscrpt_reg_AraC-type_HTH"/>
</dbReference>
<dbReference type="SMART" id="SM00342">
    <property type="entry name" value="HTH_ARAC"/>
    <property type="match status" value="1"/>
</dbReference>
<dbReference type="Gene3D" id="1.10.10.60">
    <property type="entry name" value="Homeodomain-like"/>
    <property type="match status" value="1"/>
</dbReference>
<protein>
    <submittedName>
        <fullName evidence="5">Transcriptional activator RhaS</fullName>
    </submittedName>
</protein>
<dbReference type="GO" id="GO:0003700">
    <property type="term" value="F:DNA-binding transcription factor activity"/>
    <property type="evidence" value="ECO:0007669"/>
    <property type="project" value="InterPro"/>
</dbReference>
<evidence type="ECO:0000313" key="5">
    <source>
        <dbReference type="EMBL" id="STY65192.1"/>
    </source>
</evidence>
<reference evidence="5 6" key="1">
    <citation type="submission" date="2018-06" db="EMBL/GenBank/DDBJ databases">
        <authorList>
            <consortium name="Pathogen Informatics"/>
            <person name="Doyle S."/>
        </authorList>
    </citation>
    <scope>NUCLEOTIDE SEQUENCE [LARGE SCALE GENOMIC DNA]</scope>
    <source>
        <strain evidence="5 6">NCTC9380</strain>
    </source>
</reference>
<dbReference type="InterPro" id="IPR018060">
    <property type="entry name" value="HTH_AraC"/>
</dbReference>
<gene>
    <name evidence="5" type="ORF">NCTC9380_00449</name>
</gene>
<dbReference type="Proteomes" id="UP000254031">
    <property type="component" value="Unassembled WGS sequence"/>
</dbReference>
<dbReference type="SUPFAM" id="SSF46689">
    <property type="entry name" value="Homeodomain-like"/>
    <property type="match status" value="1"/>
</dbReference>
<name>A0A378N9S0_MANHA</name>
<dbReference type="AlphaFoldDB" id="A0A378N9S0"/>